<dbReference type="GO" id="GO:0004029">
    <property type="term" value="F:aldehyde dehydrogenase (NAD+) activity"/>
    <property type="evidence" value="ECO:0007669"/>
    <property type="project" value="TreeGrafter"/>
</dbReference>
<proteinExistence type="inferred from homology"/>
<evidence type="ECO:0000256" key="3">
    <source>
        <dbReference type="ARBA" id="ARBA00023027"/>
    </source>
</evidence>
<dbReference type="Proteomes" id="UP000703269">
    <property type="component" value="Unassembled WGS sequence"/>
</dbReference>
<dbReference type="FunFam" id="3.40.605.10:FF:000004">
    <property type="entry name" value="Aldehyde dehydrogenase"/>
    <property type="match status" value="1"/>
</dbReference>
<dbReference type="InterPro" id="IPR016163">
    <property type="entry name" value="Ald_DH_C"/>
</dbReference>
<evidence type="ECO:0000256" key="1">
    <source>
        <dbReference type="ARBA" id="ARBA00009986"/>
    </source>
</evidence>
<dbReference type="AlphaFoldDB" id="A0A9P3G2G8"/>
<gene>
    <name evidence="9" type="ORF">PsYK624_025400</name>
</gene>
<dbReference type="Gene3D" id="3.40.309.10">
    <property type="entry name" value="Aldehyde Dehydrogenase, Chain A, domain 2"/>
    <property type="match status" value="1"/>
</dbReference>
<dbReference type="PANTHER" id="PTHR43570">
    <property type="entry name" value="ALDEHYDE DEHYDROGENASE"/>
    <property type="match status" value="1"/>
</dbReference>
<name>A0A9P3G2G8_9APHY</name>
<evidence type="ECO:0000256" key="6">
    <source>
        <dbReference type="PROSITE-ProRule" id="PRU10007"/>
    </source>
</evidence>
<sequence length="477" mass="52959">MSADLQFTPLEEIQSVYARVNATFKAGTTRPLSYRRHQLLQLARMLQENITAWEDASLADLGKQRQETTVTELTPIIQGSINAAESLEEWATPEKPKVEAWRSSWNTTIYHVPKGIVLLISPWNYPVILTFLGLIGAIAAGCPTVLKPSECTPHVAALIAELIPRYLDPAAYAVVNGAVDETKTLLDLQWAHIFFTGSTRIGRIVATAAAKHVTPVTLELGGKSPVIIAPDYDLELAAKRVLYGKVQNVGQLCVSPDYVLVPRSVYKPFLEAIKKTYASFFPVDPLDPEAKWGKIVNEPNYKRVKGLIGETKGEIILGGKWDDNRLRIALTIVAGVKLDDPLMDEEIFGPILPIIEVDDVDAAIQTVSDRPYPLVVYTFTNSKEVEEKVATRTNSGTIVMNDTQMQLAVHEMPFGGHGESGYGGYMGKDSYDIFTHRRGYINVPQEMEPFYAYRYLPYSEESYKVMTQGAHVPIPES</sequence>
<accession>A0A9P3G2G8</accession>
<dbReference type="Pfam" id="PF00171">
    <property type="entry name" value="Aldedh"/>
    <property type="match status" value="1"/>
</dbReference>
<dbReference type="InterPro" id="IPR016161">
    <property type="entry name" value="Ald_DH/histidinol_DH"/>
</dbReference>
<comment type="caution">
    <text evidence="9">The sequence shown here is derived from an EMBL/GenBank/DDBJ whole genome shotgun (WGS) entry which is preliminary data.</text>
</comment>
<feature type="active site" evidence="5">
    <location>
        <position position="253"/>
    </location>
</feature>
<dbReference type="SUPFAM" id="SSF53720">
    <property type="entry name" value="ALDH-like"/>
    <property type="match status" value="1"/>
</dbReference>
<feature type="active site" evidence="5 6">
    <location>
        <position position="219"/>
    </location>
</feature>
<evidence type="ECO:0000256" key="7">
    <source>
        <dbReference type="RuleBase" id="RU003345"/>
    </source>
</evidence>
<evidence type="ECO:0000256" key="2">
    <source>
        <dbReference type="ARBA" id="ARBA00023002"/>
    </source>
</evidence>
<dbReference type="InterPro" id="IPR029510">
    <property type="entry name" value="Ald_DH_CS_GLU"/>
</dbReference>
<dbReference type="GO" id="GO:0006081">
    <property type="term" value="P:aldehyde metabolic process"/>
    <property type="evidence" value="ECO:0007669"/>
    <property type="project" value="InterPro"/>
</dbReference>
<evidence type="ECO:0000256" key="5">
    <source>
        <dbReference type="PIRSR" id="PIRSR036492-1"/>
    </source>
</evidence>
<dbReference type="GO" id="GO:0005737">
    <property type="term" value="C:cytoplasm"/>
    <property type="evidence" value="ECO:0007669"/>
    <property type="project" value="TreeGrafter"/>
</dbReference>
<keyword evidence="2 4" id="KW-0560">Oxidoreductase</keyword>
<dbReference type="InterPro" id="IPR015590">
    <property type="entry name" value="Aldehyde_DH_dom"/>
</dbReference>
<reference evidence="9 10" key="1">
    <citation type="submission" date="2021-08" db="EMBL/GenBank/DDBJ databases">
        <title>Draft Genome Sequence of Phanerochaete sordida strain YK-624.</title>
        <authorList>
            <person name="Mori T."/>
            <person name="Dohra H."/>
            <person name="Suzuki T."/>
            <person name="Kawagishi H."/>
            <person name="Hirai H."/>
        </authorList>
    </citation>
    <scope>NUCLEOTIDE SEQUENCE [LARGE SCALE GENOMIC DNA]</scope>
    <source>
        <strain evidence="9 10">YK-624</strain>
    </source>
</reference>
<dbReference type="FunFam" id="3.40.309.10:FF:000003">
    <property type="entry name" value="Aldehyde dehydrogenase"/>
    <property type="match status" value="1"/>
</dbReference>
<evidence type="ECO:0000313" key="10">
    <source>
        <dbReference type="Proteomes" id="UP000703269"/>
    </source>
</evidence>
<dbReference type="InterPro" id="IPR012394">
    <property type="entry name" value="Aldehyde_DH_NAD(P)"/>
</dbReference>
<dbReference type="EMBL" id="BPQB01000004">
    <property type="protein sequence ID" value="GJE86460.1"/>
    <property type="molecule type" value="Genomic_DNA"/>
</dbReference>
<keyword evidence="3" id="KW-0520">NAD</keyword>
<dbReference type="PROSITE" id="PS00687">
    <property type="entry name" value="ALDEHYDE_DEHYDR_GLU"/>
    <property type="match status" value="1"/>
</dbReference>
<organism evidence="9 10">
    <name type="scientific">Phanerochaete sordida</name>
    <dbReference type="NCBI Taxonomy" id="48140"/>
    <lineage>
        <taxon>Eukaryota</taxon>
        <taxon>Fungi</taxon>
        <taxon>Dikarya</taxon>
        <taxon>Basidiomycota</taxon>
        <taxon>Agaricomycotina</taxon>
        <taxon>Agaricomycetes</taxon>
        <taxon>Polyporales</taxon>
        <taxon>Phanerochaetaceae</taxon>
        <taxon>Phanerochaete</taxon>
    </lineage>
</organism>
<dbReference type="PIRSF" id="PIRSF036492">
    <property type="entry name" value="ALDH"/>
    <property type="match status" value="1"/>
</dbReference>
<dbReference type="Gene3D" id="3.40.605.10">
    <property type="entry name" value="Aldehyde Dehydrogenase, Chain A, domain 1"/>
    <property type="match status" value="1"/>
</dbReference>
<dbReference type="PANTHER" id="PTHR43570:SF16">
    <property type="entry name" value="ALDEHYDE DEHYDROGENASE TYPE III, ISOFORM Q"/>
    <property type="match status" value="1"/>
</dbReference>
<evidence type="ECO:0000313" key="9">
    <source>
        <dbReference type="EMBL" id="GJE86460.1"/>
    </source>
</evidence>
<dbReference type="InterPro" id="IPR016162">
    <property type="entry name" value="Ald_DH_N"/>
</dbReference>
<evidence type="ECO:0000259" key="8">
    <source>
        <dbReference type="Pfam" id="PF00171"/>
    </source>
</evidence>
<protein>
    <recommendedName>
        <fullName evidence="4">Aldehyde dehydrogenase</fullName>
    </recommendedName>
</protein>
<feature type="domain" description="Aldehyde dehydrogenase" evidence="8">
    <location>
        <begin position="11"/>
        <end position="436"/>
    </location>
</feature>
<dbReference type="OrthoDB" id="440325at2759"/>
<evidence type="ECO:0000256" key="4">
    <source>
        <dbReference type="PIRNR" id="PIRNR036492"/>
    </source>
</evidence>
<keyword evidence="10" id="KW-1185">Reference proteome</keyword>
<comment type="similarity">
    <text evidence="1 4 7">Belongs to the aldehyde dehydrogenase family.</text>
</comment>